<feature type="compositionally biased region" description="Low complexity" evidence="1">
    <location>
        <begin position="1"/>
        <end position="23"/>
    </location>
</feature>
<protein>
    <submittedName>
        <fullName evidence="2">Ester cyclase</fullName>
    </submittedName>
</protein>
<dbReference type="PANTHER" id="PTHR38436:SF1">
    <property type="entry name" value="ESTER CYCLASE"/>
    <property type="match status" value="1"/>
</dbReference>
<dbReference type="RefSeq" id="WP_255929056.1">
    <property type="nucleotide sequence ID" value="NZ_JANFNH010000019.1"/>
</dbReference>
<reference evidence="2 3" key="1">
    <citation type="submission" date="2022-06" db="EMBL/GenBank/DDBJ databases">
        <title>Draft genome sequence of type strain Streptomyces rubrisoli DSM 42083.</title>
        <authorList>
            <person name="Duangmal K."/>
            <person name="Klaysubun C."/>
        </authorList>
    </citation>
    <scope>NUCLEOTIDE SEQUENCE [LARGE SCALE GENOMIC DNA]</scope>
    <source>
        <strain evidence="2 3">DSM 42083</strain>
    </source>
</reference>
<evidence type="ECO:0000313" key="2">
    <source>
        <dbReference type="EMBL" id="MCQ4043707.1"/>
    </source>
</evidence>
<evidence type="ECO:0000313" key="3">
    <source>
        <dbReference type="Proteomes" id="UP001206206"/>
    </source>
</evidence>
<dbReference type="PANTHER" id="PTHR38436">
    <property type="entry name" value="POLYKETIDE CYCLASE SNOAL-LIKE DOMAIN"/>
    <property type="match status" value="1"/>
</dbReference>
<dbReference type="InterPro" id="IPR009959">
    <property type="entry name" value="Cyclase_SnoaL-like"/>
</dbReference>
<accession>A0ABT1PEB3</accession>
<feature type="region of interest" description="Disordered" evidence="1">
    <location>
        <begin position="1"/>
        <end position="67"/>
    </location>
</feature>
<sequence length="190" mass="20788">MPRTASRWCRSSRSGSTTTSLNSHAADRPGVVSPAFPRSRGRRQTGGRHESEECPCLSERTSPHRPLSQRRSYLAALDEIVAPDSIDHDPAPGRLPGAEGYKAMFADPRAAFPDLHVAVEHLVATDDELAFAYTITGTRLGPLMGRPATGRKASYRGMRISRFDSDGKLVERWGSSDELGMLRQLGLTEV</sequence>
<name>A0ABT1PEB3_9ACTN</name>
<dbReference type="Proteomes" id="UP001206206">
    <property type="component" value="Unassembled WGS sequence"/>
</dbReference>
<dbReference type="Gene3D" id="3.10.450.50">
    <property type="match status" value="1"/>
</dbReference>
<dbReference type="EMBL" id="JANFNH010000019">
    <property type="protein sequence ID" value="MCQ4043707.1"/>
    <property type="molecule type" value="Genomic_DNA"/>
</dbReference>
<keyword evidence="3" id="KW-1185">Reference proteome</keyword>
<dbReference type="InterPro" id="IPR032710">
    <property type="entry name" value="NTF2-like_dom_sf"/>
</dbReference>
<dbReference type="SUPFAM" id="SSF54427">
    <property type="entry name" value="NTF2-like"/>
    <property type="match status" value="1"/>
</dbReference>
<dbReference type="Pfam" id="PF07366">
    <property type="entry name" value="SnoaL"/>
    <property type="match status" value="1"/>
</dbReference>
<organism evidence="2 3">
    <name type="scientific">Streptantibioticus rubrisoli</name>
    <dbReference type="NCBI Taxonomy" id="1387313"/>
    <lineage>
        <taxon>Bacteria</taxon>
        <taxon>Bacillati</taxon>
        <taxon>Actinomycetota</taxon>
        <taxon>Actinomycetes</taxon>
        <taxon>Kitasatosporales</taxon>
        <taxon>Streptomycetaceae</taxon>
        <taxon>Streptantibioticus</taxon>
    </lineage>
</organism>
<proteinExistence type="predicted"/>
<comment type="caution">
    <text evidence="2">The sequence shown here is derived from an EMBL/GenBank/DDBJ whole genome shotgun (WGS) entry which is preliminary data.</text>
</comment>
<evidence type="ECO:0000256" key="1">
    <source>
        <dbReference type="SAM" id="MobiDB-lite"/>
    </source>
</evidence>
<gene>
    <name evidence="2" type="ORF">NON19_17180</name>
</gene>